<feature type="binding site" evidence="9 11">
    <location>
        <begin position="350"/>
        <end position="357"/>
    </location>
    <ligand>
        <name>ATP</name>
        <dbReference type="ChEBI" id="CHEBI:30616"/>
    </ligand>
</feature>
<evidence type="ECO:0000256" key="8">
    <source>
        <dbReference type="ARBA" id="ARBA00023016"/>
    </source>
</evidence>
<dbReference type="InterPro" id="IPR054594">
    <property type="entry name" value="Lon_lid"/>
</dbReference>
<evidence type="ECO:0000256" key="2">
    <source>
        <dbReference type="ARBA" id="ARBA00022490"/>
    </source>
</evidence>
<dbReference type="InterPro" id="IPR027543">
    <property type="entry name" value="Lon_bac"/>
</dbReference>
<dbReference type="InterPro" id="IPR008269">
    <property type="entry name" value="Lon_proteolytic"/>
</dbReference>
<dbReference type="GO" id="GO:0004176">
    <property type="term" value="F:ATP-dependent peptidase activity"/>
    <property type="evidence" value="ECO:0007669"/>
    <property type="project" value="UniProtKB-UniRule"/>
</dbReference>
<dbReference type="Gene3D" id="1.10.8.60">
    <property type="match status" value="1"/>
</dbReference>
<accession>A0A9D1MJK5</accession>
<dbReference type="Gene3D" id="3.30.230.10">
    <property type="match status" value="1"/>
</dbReference>
<evidence type="ECO:0000259" key="15">
    <source>
        <dbReference type="PROSITE" id="PS51787"/>
    </source>
</evidence>
<dbReference type="InterPro" id="IPR003959">
    <property type="entry name" value="ATPase_AAA_core"/>
</dbReference>
<evidence type="ECO:0000256" key="9">
    <source>
        <dbReference type="HAMAP-Rule" id="MF_01973"/>
    </source>
</evidence>
<evidence type="ECO:0000313" key="16">
    <source>
        <dbReference type="EMBL" id="HIU61675.1"/>
    </source>
</evidence>
<evidence type="ECO:0000256" key="1">
    <source>
        <dbReference type="ARBA" id="ARBA00004496"/>
    </source>
</evidence>
<dbReference type="SUPFAM" id="SSF52540">
    <property type="entry name" value="P-loop containing nucleoside triphosphate hydrolases"/>
    <property type="match status" value="1"/>
</dbReference>
<dbReference type="FunFam" id="3.40.50.300:FF:000382">
    <property type="entry name" value="Lon protease homolog 2, peroxisomal"/>
    <property type="match status" value="1"/>
</dbReference>
<dbReference type="GO" id="GO:0016887">
    <property type="term" value="F:ATP hydrolysis activity"/>
    <property type="evidence" value="ECO:0007669"/>
    <property type="project" value="UniProtKB-UniRule"/>
</dbReference>
<dbReference type="Pfam" id="PF02190">
    <property type="entry name" value="LON_substr_bdg"/>
    <property type="match status" value="1"/>
</dbReference>
<comment type="function">
    <text evidence="9">ATP-dependent serine protease that mediates the selective degradation of mutant and abnormal proteins as well as certain short-lived regulatory proteins. Required for cellular homeostasis and for survival from DNA damage and developmental changes induced by stress. Degrades polypeptides processively to yield small peptide fragments that are 5 to 10 amino acids long. Binds to DNA in a double-stranded, site-specific manner.</text>
</comment>
<keyword evidence="2 9" id="KW-0963">Cytoplasm</keyword>
<dbReference type="FunFam" id="1.20.5.5270:FF:000002">
    <property type="entry name" value="Lon protease homolog"/>
    <property type="match status" value="1"/>
</dbReference>
<dbReference type="InterPro" id="IPR003593">
    <property type="entry name" value="AAA+_ATPase"/>
</dbReference>
<dbReference type="Gene3D" id="1.20.5.5270">
    <property type="match status" value="1"/>
</dbReference>
<evidence type="ECO:0000256" key="7">
    <source>
        <dbReference type="ARBA" id="ARBA00022840"/>
    </source>
</evidence>
<feature type="active site" evidence="9 10">
    <location>
        <position position="717"/>
    </location>
</feature>
<evidence type="ECO:0000256" key="5">
    <source>
        <dbReference type="ARBA" id="ARBA00022801"/>
    </source>
</evidence>
<dbReference type="GO" id="GO:0005524">
    <property type="term" value="F:ATP binding"/>
    <property type="evidence" value="ECO:0007669"/>
    <property type="project" value="UniProtKB-UniRule"/>
</dbReference>
<keyword evidence="5 9" id="KW-0378">Hydrolase</keyword>
<evidence type="ECO:0000256" key="6">
    <source>
        <dbReference type="ARBA" id="ARBA00022825"/>
    </source>
</evidence>
<dbReference type="Pfam" id="PF22667">
    <property type="entry name" value="Lon_lid"/>
    <property type="match status" value="1"/>
</dbReference>
<evidence type="ECO:0000256" key="11">
    <source>
        <dbReference type="PIRSR" id="PIRSR001174-2"/>
    </source>
</evidence>
<dbReference type="InterPro" id="IPR015947">
    <property type="entry name" value="PUA-like_sf"/>
</dbReference>
<dbReference type="AlphaFoldDB" id="A0A9D1MJK5"/>
<keyword evidence="8 9" id="KW-0346">Stress response</keyword>
<dbReference type="PROSITE" id="PS01046">
    <property type="entry name" value="LON_SER"/>
    <property type="match status" value="1"/>
</dbReference>
<evidence type="ECO:0000256" key="3">
    <source>
        <dbReference type="ARBA" id="ARBA00022670"/>
    </source>
</evidence>
<dbReference type="SUPFAM" id="SSF88697">
    <property type="entry name" value="PUA domain-like"/>
    <property type="match status" value="1"/>
</dbReference>
<dbReference type="GO" id="GO:0043565">
    <property type="term" value="F:sequence-specific DNA binding"/>
    <property type="evidence" value="ECO:0007669"/>
    <property type="project" value="UniProtKB-UniRule"/>
</dbReference>
<dbReference type="PRINTS" id="PR00830">
    <property type="entry name" value="ENDOLAPTASE"/>
</dbReference>
<dbReference type="EC" id="3.4.21.53" evidence="9"/>
<sequence>MALRYFNSIPVVPIRGRVVFPDTSVTFDAGRLISLSAVKRATESDMLLLVCAQKDAEKSEISADDIYYVGTVVKIKQITRLPSDSVRILADGICRVRVRSMSQEDCFIAEADEMRPVHGDPTLEEAYFRTAKDIMRDISSTESRITKDAVARLDRCGEPDEYVNLAANSLPLRLEVKQKILECENVTERLRMLEKCLNDELEIMRLGRKISAAVRQSIDKNQREYYLREQLKAIHAELGDDMDERITLTDKIKAKGMPAEVEDKALKEIAKMDKMSSSSPEYTVIRNYLDWLTDLPWKEETKDTEKLSDAVKILNEDHYGLEKIKERITEYLAVLKLTGSLNAPILCFVGPPGVGKTSIASSVARALGRKFVRMSLGGVKDEAEIRGHRRTYIGSMPGRIIYGIKNAGTINPVFLLDEIDKLSSDMRGDPASALLEVLDPAQNNTFRDRYLEVPYDLSKVLFITTANSVETIPAPLLDRMELIELSGYTEEEKLQIAKRYLVPKRLEANGLKEGDVNISDGAIRAMIEGYTREAGVRSLERTIDAVCRKIAVKVAEGEKSRRKITAESLHSLLGQARFRQEKDTPRHDEVGAATGLAWTAVGGTTLTIEVSKMHGKGDIQLTGKLGDVMKESARAAISYIRSNSKTYGIEDGVFDSTDIHIHVPEGATPKDGPSAGITMATAILSAFTGKPVRGDIAMTGEITLLGNVLPIGGLKEKALAAYRTGVKNVIIPEENCRDLEEIPKNIREKINFIPVSNVGAVFHNAIVGL</sequence>
<evidence type="ECO:0000256" key="4">
    <source>
        <dbReference type="ARBA" id="ARBA00022741"/>
    </source>
</evidence>
<dbReference type="GO" id="GO:0034605">
    <property type="term" value="P:cellular response to heat"/>
    <property type="evidence" value="ECO:0007669"/>
    <property type="project" value="UniProtKB-UniRule"/>
</dbReference>
<dbReference type="GO" id="GO:0005737">
    <property type="term" value="C:cytoplasm"/>
    <property type="evidence" value="ECO:0007669"/>
    <property type="project" value="UniProtKB-SubCell"/>
</dbReference>
<gene>
    <name evidence="9 16" type="primary">lon</name>
    <name evidence="16" type="ORF">IAB69_03400</name>
</gene>
<dbReference type="Gene3D" id="1.20.58.1480">
    <property type="match status" value="1"/>
</dbReference>
<evidence type="ECO:0000256" key="12">
    <source>
        <dbReference type="PROSITE-ProRule" id="PRU01122"/>
    </source>
</evidence>
<keyword evidence="4 9" id="KW-0547">Nucleotide-binding</keyword>
<dbReference type="InterPro" id="IPR004815">
    <property type="entry name" value="Lon_bac/euk-typ"/>
</dbReference>
<dbReference type="InterPro" id="IPR027065">
    <property type="entry name" value="Lon_Prtase"/>
</dbReference>
<feature type="domain" description="Lon N-terminal" evidence="15">
    <location>
        <begin position="9"/>
        <end position="201"/>
    </location>
</feature>
<dbReference type="InterPro" id="IPR003111">
    <property type="entry name" value="Lon_prtase_N"/>
</dbReference>
<dbReference type="SMART" id="SM00464">
    <property type="entry name" value="LON"/>
    <property type="match status" value="1"/>
</dbReference>
<dbReference type="Gene3D" id="2.30.130.40">
    <property type="entry name" value="LON domain-like"/>
    <property type="match status" value="1"/>
</dbReference>
<dbReference type="CDD" id="cd19500">
    <property type="entry name" value="RecA-like_Lon"/>
    <property type="match status" value="1"/>
</dbReference>
<dbReference type="HAMAP" id="MF_01973">
    <property type="entry name" value="lon_bact"/>
    <property type="match status" value="1"/>
</dbReference>
<dbReference type="GO" id="GO:0006515">
    <property type="term" value="P:protein quality control for misfolded or incompletely synthesized proteins"/>
    <property type="evidence" value="ECO:0007669"/>
    <property type="project" value="UniProtKB-UniRule"/>
</dbReference>
<dbReference type="PIRSF" id="PIRSF001174">
    <property type="entry name" value="Lon_proteas"/>
    <property type="match status" value="1"/>
</dbReference>
<comment type="subunit">
    <text evidence="9">Homohexamer. Organized in a ring with a central cavity.</text>
</comment>
<dbReference type="InterPro" id="IPR014721">
    <property type="entry name" value="Ribsml_uS5_D2-typ_fold_subgr"/>
</dbReference>
<dbReference type="GO" id="GO:0004252">
    <property type="term" value="F:serine-type endopeptidase activity"/>
    <property type="evidence" value="ECO:0007669"/>
    <property type="project" value="UniProtKB-UniRule"/>
</dbReference>
<dbReference type="EMBL" id="DVNE01000032">
    <property type="protein sequence ID" value="HIU61675.1"/>
    <property type="molecule type" value="Genomic_DNA"/>
</dbReference>
<comment type="subcellular location">
    <subcellularLocation>
        <location evidence="1 9">Cytoplasm</location>
    </subcellularLocation>
</comment>
<comment type="catalytic activity">
    <reaction evidence="9 12">
        <text>Hydrolysis of proteins in presence of ATP.</text>
        <dbReference type="EC" id="3.4.21.53"/>
    </reaction>
</comment>
<comment type="caution">
    <text evidence="16">The sequence shown here is derived from an EMBL/GenBank/DDBJ whole genome shotgun (WGS) entry which is preliminary data.</text>
</comment>
<dbReference type="PANTHER" id="PTHR10046">
    <property type="entry name" value="ATP DEPENDENT LON PROTEASE FAMILY MEMBER"/>
    <property type="match status" value="1"/>
</dbReference>
<reference evidence="16" key="2">
    <citation type="journal article" date="2021" name="PeerJ">
        <title>Extensive microbial diversity within the chicken gut microbiome revealed by metagenomics and culture.</title>
        <authorList>
            <person name="Gilroy R."/>
            <person name="Ravi A."/>
            <person name="Getino M."/>
            <person name="Pursley I."/>
            <person name="Horton D.L."/>
            <person name="Alikhan N.F."/>
            <person name="Baker D."/>
            <person name="Gharbi K."/>
            <person name="Hall N."/>
            <person name="Watson M."/>
            <person name="Adriaenssens E.M."/>
            <person name="Foster-Nyarko E."/>
            <person name="Jarju S."/>
            <person name="Secka A."/>
            <person name="Antonio M."/>
            <person name="Oren A."/>
            <person name="Chaudhuri R.R."/>
            <person name="La Ragione R."/>
            <person name="Hildebrand F."/>
            <person name="Pallen M.J."/>
        </authorList>
    </citation>
    <scope>NUCLEOTIDE SEQUENCE</scope>
    <source>
        <strain evidence="16">CHK195-12923</strain>
    </source>
</reference>
<dbReference type="InterPro" id="IPR046336">
    <property type="entry name" value="Lon_prtase_N_sf"/>
</dbReference>
<dbReference type="InterPro" id="IPR027417">
    <property type="entry name" value="P-loop_NTPase"/>
</dbReference>
<reference evidence="16" key="1">
    <citation type="submission" date="2020-10" db="EMBL/GenBank/DDBJ databases">
        <authorList>
            <person name="Gilroy R."/>
        </authorList>
    </citation>
    <scope>NUCLEOTIDE SEQUENCE</scope>
    <source>
        <strain evidence="16">CHK195-12923</strain>
    </source>
</reference>
<keyword evidence="7 9" id="KW-0067">ATP-binding</keyword>
<name>A0A9D1MJK5_9FIRM</name>
<dbReference type="InterPro" id="IPR008268">
    <property type="entry name" value="Peptidase_S16_AS"/>
</dbReference>
<dbReference type="InterPro" id="IPR020568">
    <property type="entry name" value="Ribosomal_Su5_D2-typ_SF"/>
</dbReference>
<dbReference type="Pfam" id="PF00004">
    <property type="entry name" value="AAA"/>
    <property type="match status" value="1"/>
</dbReference>
<dbReference type="Gene3D" id="3.40.50.300">
    <property type="entry name" value="P-loop containing nucleotide triphosphate hydrolases"/>
    <property type="match status" value="1"/>
</dbReference>
<dbReference type="PROSITE" id="PS51786">
    <property type="entry name" value="LON_PROTEOLYTIC"/>
    <property type="match status" value="1"/>
</dbReference>
<comment type="similarity">
    <text evidence="9 12 13">Belongs to the peptidase S16 family.</text>
</comment>
<evidence type="ECO:0000256" key="13">
    <source>
        <dbReference type="RuleBase" id="RU000591"/>
    </source>
</evidence>
<dbReference type="SMART" id="SM00382">
    <property type="entry name" value="AAA"/>
    <property type="match status" value="1"/>
</dbReference>
<comment type="induction">
    <text evidence="9">By heat shock.</text>
</comment>
<dbReference type="Proteomes" id="UP000824110">
    <property type="component" value="Unassembled WGS sequence"/>
</dbReference>
<keyword evidence="3 9" id="KW-0645">Protease</keyword>
<dbReference type="NCBIfam" id="TIGR00763">
    <property type="entry name" value="lon"/>
    <property type="match status" value="1"/>
</dbReference>
<dbReference type="Pfam" id="PF05362">
    <property type="entry name" value="Lon_C"/>
    <property type="match status" value="1"/>
</dbReference>
<proteinExistence type="evidence at transcript level"/>
<feature type="domain" description="Lon proteolytic" evidence="14">
    <location>
        <begin position="587"/>
        <end position="768"/>
    </location>
</feature>
<organism evidence="16 17">
    <name type="scientific">Candidatus Coproplasma excrementigallinarum</name>
    <dbReference type="NCBI Taxonomy" id="2840747"/>
    <lineage>
        <taxon>Bacteria</taxon>
        <taxon>Bacillati</taxon>
        <taxon>Bacillota</taxon>
        <taxon>Clostridia</taxon>
        <taxon>Eubacteriales</taxon>
        <taxon>Candidatus Coproplasma</taxon>
    </lineage>
</organism>
<dbReference type="SUPFAM" id="SSF54211">
    <property type="entry name" value="Ribosomal protein S5 domain 2-like"/>
    <property type="match status" value="1"/>
</dbReference>
<feature type="active site" evidence="9 10">
    <location>
        <position position="674"/>
    </location>
</feature>
<evidence type="ECO:0000256" key="10">
    <source>
        <dbReference type="PIRSR" id="PIRSR001174-1"/>
    </source>
</evidence>
<dbReference type="PROSITE" id="PS51787">
    <property type="entry name" value="LON_N"/>
    <property type="match status" value="1"/>
</dbReference>
<evidence type="ECO:0000259" key="14">
    <source>
        <dbReference type="PROSITE" id="PS51786"/>
    </source>
</evidence>
<protein>
    <recommendedName>
        <fullName evidence="9">Lon protease</fullName>
        <ecNumber evidence="9">3.4.21.53</ecNumber>
    </recommendedName>
    <alternativeName>
        <fullName evidence="9">ATP-dependent protease La</fullName>
    </alternativeName>
</protein>
<evidence type="ECO:0000313" key="17">
    <source>
        <dbReference type="Proteomes" id="UP000824110"/>
    </source>
</evidence>
<keyword evidence="6 9" id="KW-0720">Serine protease</keyword>